<dbReference type="EMBL" id="RJVU01075544">
    <property type="protein sequence ID" value="ROI16296.1"/>
    <property type="molecule type" value="Genomic_DNA"/>
</dbReference>
<proteinExistence type="predicted"/>
<name>A0A3N0XFZ3_ANAGA</name>
<dbReference type="Proteomes" id="UP000281406">
    <property type="component" value="Unassembled WGS sequence"/>
</dbReference>
<reference evidence="2 3" key="1">
    <citation type="submission" date="2018-10" db="EMBL/GenBank/DDBJ databases">
        <title>Genome assembly for a Yunnan-Guizhou Plateau 3E fish, Anabarilius grahami (Regan), and its evolutionary and genetic applications.</title>
        <authorList>
            <person name="Jiang W."/>
        </authorList>
    </citation>
    <scope>NUCLEOTIDE SEQUENCE [LARGE SCALE GENOMIC DNA]</scope>
    <source>
        <strain evidence="2">AG-KIZ</strain>
        <tissue evidence="2">Muscle</tissue>
    </source>
</reference>
<gene>
    <name evidence="2" type="ORF">DPX16_12414</name>
</gene>
<accession>A0A3N0XFZ3</accession>
<evidence type="ECO:0000313" key="2">
    <source>
        <dbReference type="EMBL" id="ROI16296.1"/>
    </source>
</evidence>
<keyword evidence="1" id="KW-0175">Coiled coil</keyword>
<protein>
    <submittedName>
        <fullName evidence="2">LINE-1 retrotransposable element ORF1 protein</fullName>
    </submittedName>
</protein>
<sequence length="254" mass="29260">MESDAVQVNKAELAALIRVIIKEEINEAMNKLQPQFDVLKLGLKDCNEKLVDVESGLSGMHDRMDEAERVCKALQKKNKELRDKNEKLESYSRRFNLRVFGLDKDMEKGKPTEFMESLFSEIFKDKLSYKLEVEIAHRVGPVTKHGSRPMIVRMQRYAAKEAILQIAKQEKVLHFKGMKVKIFPDLTAEVSKRRAQFKDLRIKLHQAGVKHGLIYPATLIITFKGDIKYFQDQKSGEIYYNQMIGPTLSGNQVD</sequence>
<comment type="caution">
    <text evidence="2">The sequence shown here is derived from an EMBL/GenBank/DDBJ whole genome shotgun (WGS) entry which is preliminary data.</text>
</comment>
<evidence type="ECO:0000256" key="1">
    <source>
        <dbReference type="SAM" id="Coils"/>
    </source>
</evidence>
<dbReference type="InterPro" id="IPR004244">
    <property type="entry name" value="Transposase_22"/>
</dbReference>
<dbReference type="Gene3D" id="3.30.250.20">
    <property type="entry name" value="L1 transposable element, C-terminal domain"/>
    <property type="match status" value="1"/>
</dbReference>
<dbReference type="InterPro" id="IPR042566">
    <property type="entry name" value="L1_C"/>
</dbReference>
<dbReference type="PANTHER" id="PTHR11505">
    <property type="entry name" value="L1 TRANSPOSABLE ELEMENT-RELATED"/>
    <property type="match status" value="1"/>
</dbReference>
<organism evidence="2 3">
    <name type="scientific">Anabarilius grahami</name>
    <name type="common">Kanglang fish</name>
    <name type="synonym">Barilius grahami</name>
    <dbReference type="NCBI Taxonomy" id="495550"/>
    <lineage>
        <taxon>Eukaryota</taxon>
        <taxon>Metazoa</taxon>
        <taxon>Chordata</taxon>
        <taxon>Craniata</taxon>
        <taxon>Vertebrata</taxon>
        <taxon>Euteleostomi</taxon>
        <taxon>Actinopterygii</taxon>
        <taxon>Neopterygii</taxon>
        <taxon>Teleostei</taxon>
        <taxon>Ostariophysi</taxon>
        <taxon>Cypriniformes</taxon>
        <taxon>Xenocyprididae</taxon>
        <taxon>Xenocypridinae</taxon>
        <taxon>Xenocypridinae incertae sedis</taxon>
        <taxon>Anabarilius</taxon>
    </lineage>
</organism>
<feature type="coiled-coil region" evidence="1">
    <location>
        <begin position="57"/>
        <end position="94"/>
    </location>
</feature>
<evidence type="ECO:0000313" key="3">
    <source>
        <dbReference type="Proteomes" id="UP000281406"/>
    </source>
</evidence>
<keyword evidence="3" id="KW-1185">Reference proteome</keyword>
<dbReference type="AlphaFoldDB" id="A0A3N0XFZ3"/>
<dbReference type="OrthoDB" id="8843611at2759"/>